<feature type="domain" description="Trypanosoma Tc-38 (p38) protein" evidence="2">
    <location>
        <begin position="91"/>
        <end position="159"/>
    </location>
</feature>
<comment type="caution">
    <text evidence="3">The sequence shown here is derived from an EMBL/GenBank/DDBJ whole genome shotgun (WGS) entry which is preliminary data.</text>
</comment>
<dbReference type="InterPro" id="IPR045399">
    <property type="entry name" value="Tc-38"/>
</dbReference>
<reference evidence="3" key="1">
    <citation type="submission" date="2018-09" db="EMBL/GenBank/DDBJ databases">
        <title>whole genome sequence of T. equiperdum IVM-t1 strain.</title>
        <authorList>
            <person name="Suganuma K."/>
        </authorList>
    </citation>
    <scope>NUCLEOTIDE SEQUENCE [LARGE SCALE GENOMIC DNA]</scope>
    <source>
        <strain evidence="3">IVM-t1</strain>
    </source>
</reference>
<name>A0A3L6L8H6_9TRYP</name>
<accession>A0A3L6L8H6</accession>
<evidence type="ECO:0000313" key="3">
    <source>
        <dbReference type="EMBL" id="RHW72565.1"/>
    </source>
</evidence>
<evidence type="ECO:0000256" key="1">
    <source>
        <dbReference type="SAM" id="MobiDB-lite"/>
    </source>
</evidence>
<feature type="region of interest" description="Disordered" evidence="1">
    <location>
        <begin position="232"/>
        <end position="255"/>
    </location>
</feature>
<sequence>MRRFVPHHMLVTRSLWHSAVFFRGRREMLKPLAMSSETPACAVEEVATHPQVSINESICNSLDNLLGETASQRAAVTRVGSLPSYYKPMNLRGVLYEGDVAQQLANAAELRGFRSPVWATNASYIRGGYTVLECEVGVEVSTSMFNVVLYNLQQTNSPEADSCVALASVKATPLCAAGRPFSRRLRLVLMSHPFYTRFKSQYWVTEEEAAALGTMVMTSERGRCVPVPCPPTVTEMSSSTSRDPRVEDSDTPPGESAVPLMLYNAEQLENPNAASSETCPRVECVNANGRRYSTLLTIHMRRYCQLNQLCTDPFATFVTCVRLRSLGGDIVPGAGVPLTLVVRDELLTLYHVDQTTISNTLFRQALSGQRKCMDRVSVIQV</sequence>
<dbReference type="Pfam" id="PF20054">
    <property type="entry name" value="Tc-38"/>
    <property type="match status" value="2"/>
</dbReference>
<dbReference type="Proteomes" id="UP000266743">
    <property type="component" value="Chromosome 5"/>
</dbReference>
<organism evidence="3">
    <name type="scientific">Trypanosoma brucei equiperdum</name>
    <dbReference type="NCBI Taxonomy" id="630700"/>
    <lineage>
        <taxon>Eukaryota</taxon>
        <taxon>Discoba</taxon>
        <taxon>Euglenozoa</taxon>
        <taxon>Kinetoplastea</taxon>
        <taxon>Metakinetoplastina</taxon>
        <taxon>Trypanosomatida</taxon>
        <taxon>Trypanosomatidae</taxon>
        <taxon>Trypanosoma</taxon>
    </lineage>
</organism>
<protein>
    <recommendedName>
        <fullName evidence="2">Trypanosoma Tc-38 (p38) protein domain-containing protein</fullName>
    </recommendedName>
</protein>
<evidence type="ECO:0000259" key="2">
    <source>
        <dbReference type="Pfam" id="PF20054"/>
    </source>
</evidence>
<dbReference type="AlphaFoldDB" id="A0A3L6L8H6"/>
<gene>
    <name evidence="3" type="ORF">DPX39_050044400</name>
</gene>
<proteinExistence type="predicted"/>
<dbReference type="EMBL" id="QSBY01000005">
    <property type="protein sequence ID" value="RHW72565.1"/>
    <property type="molecule type" value="Genomic_DNA"/>
</dbReference>
<feature type="domain" description="Trypanosoma Tc-38 (p38) protein" evidence="2">
    <location>
        <begin position="197"/>
        <end position="272"/>
    </location>
</feature>